<reference evidence="1" key="1">
    <citation type="journal article" date="2020" name="Nature">
        <title>Giant virus diversity and host interactions through global metagenomics.</title>
        <authorList>
            <person name="Schulz F."/>
            <person name="Roux S."/>
            <person name="Paez-Espino D."/>
            <person name="Jungbluth S."/>
            <person name="Walsh D.A."/>
            <person name="Denef V.J."/>
            <person name="McMahon K.D."/>
            <person name="Konstantinidis K.T."/>
            <person name="Eloe-Fadrosh E.A."/>
            <person name="Kyrpides N.C."/>
            <person name="Woyke T."/>
        </authorList>
    </citation>
    <scope>NUCLEOTIDE SEQUENCE</scope>
    <source>
        <strain evidence="1">GVMAG-M-3300009180-45</strain>
    </source>
</reference>
<protein>
    <recommendedName>
        <fullName evidence="2">Host-nuclease inhibitor protein</fullName>
    </recommendedName>
</protein>
<proteinExistence type="predicted"/>
<dbReference type="EMBL" id="MN739023">
    <property type="protein sequence ID" value="QHT35592.1"/>
    <property type="molecule type" value="Genomic_DNA"/>
</dbReference>
<name>A0A6C0F3A9_9ZZZZ</name>
<evidence type="ECO:0008006" key="2">
    <source>
        <dbReference type="Google" id="ProtNLM"/>
    </source>
</evidence>
<organism evidence="1">
    <name type="scientific">viral metagenome</name>
    <dbReference type="NCBI Taxonomy" id="1070528"/>
    <lineage>
        <taxon>unclassified sequences</taxon>
        <taxon>metagenomes</taxon>
        <taxon>organismal metagenomes</taxon>
    </lineage>
</organism>
<sequence length="136" mass="15265">MENTEDATQIRETLREWIGLDDQIRALQTQIKGLRDRKTALGGNVLEFMQGNNLDNFVIEGGVGTIAKSTRTVRPPLRRSAIRTQLLLQFADQPQRVAEALRAIEGIQEGDDMSVGGTQRVVLSRRLPRTQNINLQ</sequence>
<dbReference type="AlphaFoldDB" id="A0A6C0F3A9"/>
<accession>A0A6C0F3A9</accession>
<evidence type="ECO:0000313" key="1">
    <source>
        <dbReference type="EMBL" id="QHT35592.1"/>
    </source>
</evidence>